<feature type="domain" description="MucBP" evidence="9">
    <location>
        <begin position="2613"/>
        <end position="2675"/>
    </location>
</feature>
<evidence type="ECO:0000256" key="2">
    <source>
        <dbReference type="ARBA" id="ARBA00022525"/>
    </source>
</evidence>
<feature type="domain" description="SpaA-like prealbumin fold" evidence="10">
    <location>
        <begin position="1027"/>
        <end position="1119"/>
    </location>
</feature>
<feature type="domain" description="SpaA-like prealbumin fold" evidence="10">
    <location>
        <begin position="1495"/>
        <end position="1581"/>
    </location>
</feature>
<dbReference type="SUPFAM" id="SSF49478">
    <property type="entry name" value="Cna protein B-type domain"/>
    <property type="match status" value="17"/>
</dbReference>
<evidence type="ECO:0000256" key="3">
    <source>
        <dbReference type="ARBA" id="ARBA00022729"/>
    </source>
</evidence>
<gene>
    <name evidence="11" type="ordered locus">lwe0429</name>
</gene>
<feature type="domain" description="SpaA-like prealbumin fold" evidence="10">
    <location>
        <begin position="2518"/>
        <end position="2595"/>
    </location>
</feature>
<feature type="domain" description="SpaA-like prealbumin fold" evidence="10">
    <location>
        <begin position="1588"/>
        <end position="1674"/>
    </location>
</feature>
<comment type="similarity">
    <text evidence="1">Belongs to the serine-aspartate repeat-containing protein (SDr) family.</text>
</comment>
<sequence>MKNFTKFKKLIIATIVGLLVFQNVSPVLATISDEKAGEATLKVVKEDKETKAKINGSTFEVKDKQTGETKNLSISENGTGVLTSLNEGEYTVKEKTAAEGYTLDEEVYNVTLTNKEEVVTSVSTKEKQETEVTGEDTTKDSTSKDTTTKDNDTTKQPVKGNNLKAAITDNIFLKATLKDGTGKEFTEDQRVKNGAAAVMELNFGFQGKNYKAGDTFTTVLPNEFDFGTKDLSGDFLPSTEASWAFNVKTRELTITILKDGVQEGDYNVGINTALKTFTNTDVTDRSIVFDTAGANTVYNIDIIPVIADATTVSVTPSPSNVNPDKATVDALFNLTKENNAKGDLRLSDSAINGSSTIDRNTIKVYSSDVSAGGTFMGTKKLLVEGTDYTLTYTATGITVSLMGGLAGKGYEVSYDRTINKPSPNLSLLTTTAYTIGDDVTLSSKSGNAEVRMNNYKHMEKKGTYYAGTQTIEWVINFNYDQSEITPSTVLTDIVNDNGISYVPNSFKINEVTFNQSTLQPKVGGDASADWNTSANAANGDFNTTYKGTSNKAYQITYTTKVTDFKSRTIKNEITDQKGEAAIASLVIQPNVIKKSGGSIDYFNNKMTWTIAANTDRLTMRDMTIADEFSPGVKSLESYTVEAYTDNVNSVVLQEGKDYTIERTDSPRGFVIRMIGDYATTNKRILVTIETNIDLADVATTLNNTALITYYDDDVYYSDQSSAIVTPDSSIMNNGAKYGTYNQNTGNIDWIVSLNAKSTNSQKLIFDDDMPTGVTYVEGSLQYRNVASSNEMTSLSIPLSSTGVLAKPGDSNYPTAIDASAKKIHLEFANLGTGKVFVKYSTKPDNKWYFTQYVNNAAKVSDNGANERTYSYSAYASVINRALTKTGVIDTTYANKINWTTELTSISPERPVSNPLITDTMEIGTTGAQLVKSSFRVTNSTTGDTIDPQYYDITFDGNNFNVQFKNYTATAPIKVEYSTISLLSGAVSNTASVASPDYGTLALSYRNKTTILSPTFTMGSGTGIATIGSLEITKVDKDDSSKKLAGAKFQLYTLDGETAGPEVTTNSEGKAIFDSIQSGRYKLVETAAPVGYTLSDEYKDGKEIVVGADGSVTSLTIQNTAKTGNVVLTKEDSKTKTTLAGAEFELQTATGTKVQDNLVSDVNGRIEVSNLAPGDYKFIETKAPAGYELDATPATFTIGFNQTTPVTITKGNTEKTGSVVLTKEDSKTKAALAGAEFELQTSAGTKVQDKLVTGTDGKLEVKDLTPGDYQLIETAAPTGYQLDATPVTFTIAFNQTAAVNVTKDNIAKSGSVILTKEDSVTKAALSGAEFELQTSTGTKVAENLVSDTNGKIEVKDLTPGDYKFIETKAPAGYQLDATPLAFTITNNQSAALKVTKDNTAKAGSVTLTKEDSATKAKLAGAEFELQNASGTKLQENLVTDANGVLEVSDLAPGDYQFVETKAPTGYQLDATAVAFTIEFNQTAATNVVKDNTAKTGSVVLTKEDSATKAKLAGAEFELQTATGTKVADKLVTDADGKLEVKDLAPGDYQFVETKAPTGYALDATPATFTVAFNQAVAATVTKDNTQKTGSVILTKEDSVTKAALSGAEFELQNASGTKLDDKLVTDASGKLELKDLAPGNYQLVETAAPAGYKLDATPVAFTIEFNQADAVKVTKENVAKAGSVVLTKQDSASKAGLAGAEFELQNASGTKVSDKLVTDANGKIEINDLAPGDYQFVETKAPVGYELDATPVTFTIAFNQSGATSVVKENTAKTGSVVLTKEASTTKAALAGAEFELQTSIGTKITSNLVTDADGKLVVTDLAPGTYQFVETKAPTGYQVDSTPLTFTIVLNQTEALQISKENTAKTGSVVLAKEDSKTKAALAGAEFELQNGSGTKVQEKLVTAANGKLVINDLAPGDYQLVETKAPTGYDLNATPVPFTITFNQATAVNVTKENTQTTGSVVLTKEDSVSKAALSGAEFELQTATGTKLQDKLVTNTSGKLEVKDLAPGDYQLVETKAPTGYDLNATPVPFTITFNQATAVNVTKENTAKAGGAILTKEDSVTKAGLAGAEFELQTSTGTKVQDKLVTDASGKLVVNDLLPGDYQFVETKAPTGYQMDATPVKFTIVFNQSGATNVTKDNVAKTGSVTLTKEDSVTKDVLAGAEFELQTSTGTKVGGTLVTDADGKVTVNDLAPGDYQFVETKAPTGYQLDAAPKAFTIAFNQSEALKVTIDNVAKTGSVSLTKEDSVTKAGLSGAEFEVQNASGTKVKDNLVTDADGKLIVKDLAPGDYQFVETKAPTGYQLDAAPVKFTVAFNQSEAVQVTKANVAKTGSVTLTKEDSVTKAGLSGAEFEVQNASGTKVKDNLVTDADGKVTVKDLAPGDYQFVETKAPTGYQLDGTPKAFTITFNQTETLNVTKENVAKTGSVTLTKEDSVTKAALSGAEFEVQNAAGTKVEGDLVTNADGKVTVKDLAPGDYQFVETKAPKGYDLDAKPVKFTIAFNQDEPLQVSKTNKMSTGSVVLTKLDGQSKAPLANATFKLVDKNDKVMKTVTTDKNGKIEITNLVPGDYQLIETKAPAGYELDTVPVKVKIDFAQLSAHQVIKTNTKSVVSGTVTAEFVDTKGNKLSDKEIYTGVVGDKYVTKAKEIAGYKLTKTPANQAGVYKDSPQTVTYVYEKVSDPIVINPTNPTKPTNPTNPTKPSKSQNTGNKSTTTKEVKKLPSTGDEFPYDMLFTGLFVSTLGLFLLRKTKVESK</sequence>
<feature type="domain" description="SpaA-like prealbumin fold" evidence="10">
    <location>
        <begin position="1960"/>
        <end position="2047"/>
    </location>
</feature>
<keyword evidence="6" id="KW-1133">Transmembrane helix</keyword>
<feature type="domain" description="Collagen binding" evidence="8">
    <location>
        <begin position="457"/>
        <end position="573"/>
    </location>
</feature>
<evidence type="ECO:0000259" key="8">
    <source>
        <dbReference type="Pfam" id="PF05737"/>
    </source>
</evidence>
<dbReference type="InterPro" id="IPR008456">
    <property type="entry name" value="Collagen-bd_dom"/>
</dbReference>
<feature type="domain" description="Collagen binding" evidence="8">
    <location>
        <begin position="733"/>
        <end position="863"/>
    </location>
</feature>
<dbReference type="HOGENOM" id="CLU_000549_0_0_9"/>
<evidence type="ECO:0000256" key="7">
    <source>
        <dbReference type="SAM" id="SignalP"/>
    </source>
</evidence>
<dbReference type="Proteomes" id="UP000000779">
    <property type="component" value="Chromosome"/>
</dbReference>
<feature type="domain" description="SpaA-like prealbumin fold" evidence="10">
    <location>
        <begin position="2425"/>
        <end position="2513"/>
    </location>
</feature>
<dbReference type="InterPro" id="IPR009459">
    <property type="entry name" value="MucBP_dom"/>
</dbReference>
<feature type="domain" description="SpaA-like prealbumin fold" evidence="10">
    <location>
        <begin position="1402"/>
        <end position="1486"/>
    </location>
</feature>
<feature type="transmembrane region" description="Helical" evidence="6">
    <location>
        <begin position="2726"/>
        <end position="2745"/>
    </location>
</feature>
<feature type="compositionally biased region" description="Polar residues" evidence="5">
    <location>
        <begin position="2701"/>
        <end position="2711"/>
    </location>
</feature>
<feature type="domain" description="SpaA-like prealbumin fold" evidence="10">
    <location>
        <begin position="1774"/>
        <end position="1860"/>
    </location>
</feature>
<keyword evidence="2" id="KW-0964">Secreted</keyword>
<feature type="compositionally biased region" description="Low complexity" evidence="5">
    <location>
        <begin position="2684"/>
        <end position="2700"/>
    </location>
</feature>
<dbReference type="Pfam" id="PF17802">
    <property type="entry name" value="SpaA"/>
    <property type="match status" value="18"/>
</dbReference>
<dbReference type="GO" id="GO:0005518">
    <property type="term" value="F:collagen binding"/>
    <property type="evidence" value="ECO:0007669"/>
    <property type="project" value="InterPro"/>
</dbReference>
<feature type="signal peptide" evidence="7">
    <location>
        <begin position="1"/>
        <end position="29"/>
    </location>
</feature>
<feature type="domain" description="SpaA-like prealbumin fold" evidence="10">
    <location>
        <begin position="1867"/>
        <end position="1954"/>
    </location>
</feature>
<feature type="region of interest" description="Disordered" evidence="5">
    <location>
        <begin position="2682"/>
        <end position="2720"/>
    </location>
</feature>
<name>A0AFR5_LISW6</name>
<reference evidence="11 12" key="1">
    <citation type="journal article" date="2006" name="J. Bacteriol.">
        <title>Whole-genome sequence of Listeria welshimeri reveals common steps in genome reduction with Listeria innocua as compared to Listeria monocytogenes.</title>
        <authorList>
            <person name="Hain T."/>
            <person name="Steinweg C."/>
            <person name="Kuenne C.T."/>
            <person name="Billion A."/>
            <person name="Ghai R."/>
            <person name="Chatterjee S.S."/>
            <person name="Domann E."/>
            <person name="Kaerst U."/>
            <person name="Goesmann A."/>
            <person name="Bekel T."/>
            <person name="Bartels D."/>
            <person name="Kaiser O."/>
            <person name="Meyer F."/>
            <person name="Puehler A."/>
            <person name="Weisshaar B."/>
            <person name="Wehland J."/>
            <person name="Liang C."/>
            <person name="Dandekar T."/>
            <person name="Lampidis R."/>
            <person name="Kreft J."/>
            <person name="Goebel W."/>
            <person name="Chakraborty T."/>
        </authorList>
    </citation>
    <scope>NUCLEOTIDE SEQUENCE [LARGE SCALE GENOMIC DNA]</scope>
    <source>
        <strain evidence="12">ATCC 35897 / DSM 20650 / CIP 8149 / NCTC 11857 / SLCC 5334 / V8</strain>
    </source>
</reference>
<accession>A0AFR5</accession>
<feature type="domain" description="SpaA-like prealbumin fold" evidence="10">
    <location>
        <begin position="2332"/>
        <end position="2419"/>
    </location>
</feature>
<feature type="domain" description="SpaA-like prealbumin fold" evidence="10">
    <location>
        <begin position="1123"/>
        <end position="1209"/>
    </location>
</feature>
<dbReference type="GeneID" id="97114175"/>
<feature type="chain" id="PRO_5002621950" evidence="7">
    <location>
        <begin position="30"/>
        <end position="2753"/>
    </location>
</feature>
<protein>
    <submittedName>
        <fullName evidence="11">Cell wall surface anchor family protein</fullName>
    </submittedName>
</protein>
<feature type="domain" description="SpaA-like prealbumin fold" evidence="10">
    <location>
        <begin position="1309"/>
        <end position="1395"/>
    </location>
</feature>
<keyword evidence="4" id="KW-0677">Repeat</keyword>
<evidence type="ECO:0000256" key="5">
    <source>
        <dbReference type="SAM" id="MobiDB-lite"/>
    </source>
</evidence>
<dbReference type="PANTHER" id="PTHR36108">
    <property type="entry name" value="COLOSSIN-B-RELATED"/>
    <property type="match status" value="1"/>
</dbReference>
<keyword evidence="6" id="KW-0472">Membrane</keyword>
<evidence type="ECO:0000259" key="9">
    <source>
        <dbReference type="Pfam" id="PF06458"/>
    </source>
</evidence>
<evidence type="ECO:0000256" key="1">
    <source>
        <dbReference type="ARBA" id="ARBA00007257"/>
    </source>
</evidence>
<dbReference type="eggNOG" id="COG4932">
    <property type="taxonomic scope" value="Bacteria"/>
</dbReference>
<dbReference type="InterPro" id="IPR013783">
    <property type="entry name" value="Ig-like_fold"/>
</dbReference>
<evidence type="ECO:0000313" key="11">
    <source>
        <dbReference type="EMBL" id="CAK19847.1"/>
    </source>
</evidence>
<evidence type="ECO:0000313" key="12">
    <source>
        <dbReference type="Proteomes" id="UP000000779"/>
    </source>
</evidence>
<dbReference type="Gene3D" id="2.60.40.740">
    <property type="match status" value="4"/>
</dbReference>
<proteinExistence type="inferred from homology"/>
<evidence type="ECO:0000259" key="10">
    <source>
        <dbReference type="Pfam" id="PF17802"/>
    </source>
</evidence>
<dbReference type="PANTHER" id="PTHR36108:SF13">
    <property type="entry name" value="COLOSSIN-B-RELATED"/>
    <property type="match status" value="1"/>
</dbReference>
<dbReference type="KEGG" id="lwe:lwe0429"/>
<feature type="domain" description="SpaA-like prealbumin fold" evidence="10">
    <location>
        <begin position="1681"/>
        <end position="1769"/>
    </location>
</feature>
<dbReference type="STRING" id="386043.lwe0429"/>
<dbReference type="SUPFAM" id="SSF49401">
    <property type="entry name" value="Bacterial adhesins"/>
    <property type="match status" value="6"/>
</dbReference>
<dbReference type="Gene3D" id="2.60.40.10">
    <property type="entry name" value="Immunoglobulins"/>
    <property type="match status" value="18"/>
</dbReference>
<dbReference type="Gene3D" id="3.10.20.320">
    <property type="entry name" value="Putative peptidoglycan bound protein (lpxtg motif)"/>
    <property type="match status" value="1"/>
</dbReference>
<keyword evidence="6" id="KW-0812">Transmembrane</keyword>
<organism evidence="11 12">
    <name type="scientific">Listeria welshimeri serovar 6b (strain ATCC 35897 / DSM 20650 / CCUG 15529 / CIP 8149 / NCTC 11857 / SLCC 5334 / V8)</name>
    <dbReference type="NCBI Taxonomy" id="386043"/>
    <lineage>
        <taxon>Bacteria</taxon>
        <taxon>Bacillati</taxon>
        <taxon>Bacillota</taxon>
        <taxon>Bacilli</taxon>
        <taxon>Bacillales</taxon>
        <taxon>Listeriaceae</taxon>
        <taxon>Listeria</taxon>
    </lineage>
</organism>
<dbReference type="RefSeq" id="WP_011701278.1">
    <property type="nucleotide sequence ID" value="NC_008555.1"/>
</dbReference>
<feature type="compositionally biased region" description="Basic and acidic residues" evidence="5">
    <location>
        <begin position="118"/>
        <end position="153"/>
    </location>
</feature>
<dbReference type="Pfam" id="PF06458">
    <property type="entry name" value="MucBP"/>
    <property type="match status" value="1"/>
</dbReference>
<keyword evidence="3 7" id="KW-0732">Signal</keyword>
<dbReference type="InterPro" id="IPR008966">
    <property type="entry name" value="Adhesion_dom_sf"/>
</dbReference>
<feature type="domain" description="SpaA-like prealbumin fold" evidence="10">
    <location>
        <begin position="2146"/>
        <end position="2234"/>
    </location>
</feature>
<evidence type="ECO:0000256" key="4">
    <source>
        <dbReference type="ARBA" id="ARBA00022737"/>
    </source>
</evidence>
<dbReference type="InterPro" id="IPR041033">
    <property type="entry name" value="SpaA_PFL_dom_1"/>
</dbReference>
<feature type="region of interest" description="Disordered" evidence="5">
    <location>
        <begin position="118"/>
        <end position="160"/>
    </location>
</feature>
<feature type="domain" description="SpaA-like prealbumin fold" evidence="10">
    <location>
        <begin position="40"/>
        <end position="122"/>
    </location>
</feature>
<dbReference type="Pfam" id="PF05737">
    <property type="entry name" value="Collagen_bind"/>
    <property type="match status" value="2"/>
</dbReference>
<dbReference type="EMBL" id="AM263198">
    <property type="protein sequence ID" value="CAK19847.1"/>
    <property type="molecule type" value="Genomic_DNA"/>
</dbReference>
<feature type="domain" description="SpaA-like prealbumin fold" evidence="10">
    <location>
        <begin position="2239"/>
        <end position="2325"/>
    </location>
</feature>
<feature type="domain" description="SpaA-like prealbumin fold" evidence="10">
    <location>
        <begin position="2056"/>
        <end position="2140"/>
    </location>
</feature>
<feature type="domain" description="SpaA-like prealbumin fold" evidence="10">
    <location>
        <begin position="1216"/>
        <end position="1302"/>
    </location>
</feature>
<evidence type="ECO:0000256" key="6">
    <source>
        <dbReference type="SAM" id="Phobius"/>
    </source>
</evidence>